<dbReference type="AlphaFoldDB" id="A0A4Z2GRC0"/>
<accession>A0A4Z2GRC0</accession>
<dbReference type="Proteomes" id="UP000314294">
    <property type="component" value="Unassembled WGS sequence"/>
</dbReference>
<keyword evidence="2" id="KW-1185">Reference proteome</keyword>
<sequence length="118" mass="13013">MVESEKEKFESSAPLQAGVGILREPEGFDFAAGGSGPSYLQVPLPGVLHVLHGAAVDLLQTLLPPLVLRLQLVQLHPQVLSLLAELVLQLLQRRLRLGQLHLQTLLQQGDLERNRHTH</sequence>
<name>A0A4Z2GRC0_9TELE</name>
<gene>
    <name evidence="1" type="ORF">EYF80_033677</name>
</gene>
<comment type="caution">
    <text evidence="1">The sequence shown here is derived from an EMBL/GenBank/DDBJ whole genome shotgun (WGS) entry which is preliminary data.</text>
</comment>
<organism evidence="1 2">
    <name type="scientific">Liparis tanakae</name>
    <name type="common">Tanaka's snailfish</name>
    <dbReference type="NCBI Taxonomy" id="230148"/>
    <lineage>
        <taxon>Eukaryota</taxon>
        <taxon>Metazoa</taxon>
        <taxon>Chordata</taxon>
        <taxon>Craniata</taxon>
        <taxon>Vertebrata</taxon>
        <taxon>Euteleostomi</taxon>
        <taxon>Actinopterygii</taxon>
        <taxon>Neopterygii</taxon>
        <taxon>Teleostei</taxon>
        <taxon>Neoteleostei</taxon>
        <taxon>Acanthomorphata</taxon>
        <taxon>Eupercaria</taxon>
        <taxon>Perciformes</taxon>
        <taxon>Cottioidei</taxon>
        <taxon>Cottales</taxon>
        <taxon>Liparidae</taxon>
        <taxon>Liparis</taxon>
    </lineage>
</organism>
<reference evidence="1 2" key="1">
    <citation type="submission" date="2019-03" db="EMBL/GenBank/DDBJ databases">
        <title>First draft genome of Liparis tanakae, snailfish: a comprehensive survey of snailfish specific genes.</title>
        <authorList>
            <person name="Kim W."/>
            <person name="Song I."/>
            <person name="Jeong J.-H."/>
            <person name="Kim D."/>
            <person name="Kim S."/>
            <person name="Ryu S."/>
            <person name="Song J.Y."/>
            <person name="Lee S.K."/>
        </authorList>
    </citation>
    <scope>NUCLEOTIDE SEQUENCE [LARGE SCALE GENOMIC DNA]</scope>
    <source>
        <tissue evidence="1">Muscle</tissue>
    </source>
</reference>
<proteinExistence type="predicted"/>
<dbReference type="EMBL" id="SRLO01000436">
    <property type="protein sequence ID" value="TNN56127.1"/>
    <property type="molecule type" value="Genomic_DNA"/>
</dbReference>
<protein>
    <submittedName>
        <fullName evidence="1">Uncharacterized protein</fullName>
    </submittedName>
</protein>
<evidence type="ECO:0000313" key="1">
    <source>
        <dbReference type="EMBL" id="TNN56127.1"/>
    </source>
</evidence>
<evidence type="ECO:0000313" key="2">
    <source>
        <dbReference type="Proteomes" id="UP000314294"/>
    </source>
</evidence>